<dbReference type="EMBL" id="JAQQXR010000001">
    <property type="protein sequence ID" value="MDC8756612.1"/>
    <property type="molecule type" value="Genomic_DNA"/>
</dbReference>
<dbReference type="InterPro" id="IPR047880">
    <property type="entry name" value="MafI-like"/>
</dbReference>
<name>A0ABT5JYJ6_9BURK</name>
<dbReference type="NCBIfam" id="NF033691">
    <property type="entry name" value="immunity_MafI"/>
    <property type="match status" value="1"/>
</dbReference>
<comment type="caution">
    <text evidence="1">The sequence shown here is derived from an EMBL/GenBank/DDBJ whole genome shotgun (WGS) entry which is preliminary data.</text>
</comment>
<reference evidence="1 2" key="1">
    <citation type="submission" date="2022-10" db="EMBL/GenBank/DDBJ databases">
        <title>Janthinobacterium sp. hw3 Genome sequencing.</title>
        <authorList>
            <person name="Park S."/>
        </authorList>
    </citation>
    <scope>NUCLEOTIDE SEQUENCE [LARGE SCALE GENOMIC DNA]</scope>
    <source>
        <strain evidence="2">hw3</strain>
    </source>
</reference>
<organism evidence="1 2">
    <name type="scientific">Janthinobacterium fluminis</name>
    <dbReference type="NCBI Taxonomy" id="2987524"/>
    <lineage>
        <taxon>Bacteria</taxon>
        <taxon>Pseudomonadati</taxon>
        <taxon>Pseudomonadota</taxon>
        <taxon>Betaproteobacteria</taxon>
        <taxon>Burkholderiales</taxon>
        <taxon>Oxalobacteraceae</taxon>
        <taxon>Janthinobacterium</taxon>
    </lineage>
</organism>
<keyword evidence="2" id="KW-1185">Reference proteome</keyword>
<dbReference type="Proteomes" id="UP001221208">
    <property type="component" value="Unassembled WGS sequence"/>
</dbReference>
<protein>
    <submittedName>
        <fullName evidence="1">MafI family immunity protein</fullName>
    </submittedName>
</protein>
<evidence type="ECO:0000313" key="2">
    <source>
        <dbReference type="Proteomes" id="UP001221208"/>
    </source>
</evidence>
<sequence length="89" mass="10119">MFTALLRMLEEIFSAAEIAEVREFLDAGEYGLALDTLVDIVVEEGKRVDDDVALRVRMLATAMRLEPEAYVSRLAVQREDVKVLTPRMF</sequence>
<proteinExistence type="predicted"/>
<accession>A0ABT5JYJ6</accession>
<gene>
    <name evidence="1" type="ORF">OIK44_03290</name>
</gene>
<evidence type="ECO:0000313" key="1">
    <source>
        <dbReference type="EMBL" id="MDC8756612.1"/>
    </source>
</evidence>